<keyword evidence="3" id="KW-1185">Reference proteome</keyword>
<dbReference type="EMBL" id="QXDF01000001">
    <property type="protein sequence ID" value="RIA55058.1"/>
    <property type="molecule type" value="Genomic_DNA"/>
</dbReference>
<gene>
    <name evidence="2" type="ORF">BXY53_0111</name>
</gene>
<organism evidence="2 3">
    <name type="scientific">Dichotomicrobium thermohalophilum</name>
    <dbReference type="NCBI Taxonomy" id="933063"/>
    <lineage>
        <taxon>Bacteria</taxon>
        <taxon>Pseudomonadati</taxon>
        <taxon>Pseudomonadota</taxon>
        <taxon>Alphaproteobacteria</taxon>
        <taxon>Hyphomicrobiales</taxon>
        <taxon>Hyphomicrobiaceae</taxon>
        <taxon>Dichotomicrobium</taxon>
    </lineage>
</organism>
<dbReference type="SUPFAM" id="SSF53474">
    <property type="entry name" value="alpha/beta-Hydrolases"/>
    <property type="match status" value="1"/>
</dbReference>
<evidence type="ECO:0000313" key="3">
    <source>
        <dbReference type="Proteomes" id="UP000266273"/>
    </source>
</evidence>
<sequence length="285" mass="31969">MVNLTPESTLIGGYRIACGVRGDGPPVILLHGTPSFSYIWRNVAPRLAERYRVHLFDLLGFGHSERPADPAVDTSVAAQMPVLTALMDHWGLSDAHIVAHNIGGAVAQRFGIVLRDRVRSLTLIDTVSFDSWPSPRTRQQMQGGLEKLIRAPEAQHRAHFRNWLESAVADVDSFHKGALDVYLDMISGPVGQASFFQHQVAHYDPRYTQEIADRVWELGSKPVQLIWGETDTWQAVDWAYKLRETILDSELYILPACGHFAMEDRPEDVAQLVTDFIARHEHGAD</sequence>
<protein>
    <submittedName>
        <fullName evidence="2">Pimeloyl-ACP methyl ester carboxylesterase</fullName>
    </submittedName>
</protein>
<name>A0A397Q1X8_9HYPH</name>
<evidence type="ECO:0000313" key="2">
    <source>
        <dbReference type="EMBL" id="RIA55058.1"/>
    </source>
</evidence>
<dbReference type="InterPro" id="IPR029058">
    <property type="entry name" value="AB_hydrolase_fold"/>
</dbReference>
<comment type="caution">
    <text evidence="2">The sequence shown here is derived from an EMBL/GenBank/DDBJ whole genome shotgun (WGS) entry which is preliminary data.</text>
</comment>
<dbReference type="GO" id="GO:0003824">
    <property type="term" value="F:catalytic activity"/>
    <property type="evidence" value="ECO:0007669"/>
    <property type="project" value="InterPro"/>
</dbReference>
<dbReference type="RefSeq" id="WP_119060014.1">
    <property type="nucleotide sequence ID" value="NZ_QXDF01000001.1"/>
</dbReference>
<evidence type="ECO:0000259" key="1">
    <source>
        <dbReference type="Pfam" id="PF00561"/>
    </source>
</evidence>
<dbReference type="Proteomes" id="UP000266273">
    <property type="component" value="Unassembled WGS sequence"/>
</dbReference>
<dbReference type="PANTHER" id="PTHR43798:SF33">
    <property type="entry name" value="HYDROLASE, PUTATIVE (AFU_ORTHOLOGUE AFUA_2G14860)-RELATED"/>
    <property type="match status" value="1"/>
</dbReference>
<dbReference type="InterPro" id="IPR000639">
    <property type="entry name" value="Epox_hydrolase-like"/>
</dbReference>
<reference evidence="2 3" key="1">
    <citation type="submission" date="2018-08" db="EMBL/GenBank/DDBJ databases">
        <title>Genomic Encyclopedia of Archaeal and Bacterial Type Strains, Phase II (KMG-II): from individual species to whole genera.</title>
        <authorList>
            <person name="Goeker M."/>
        </authorList>
    </citation>
    <scope>NUCLEOTIDE SEQUENCE [LARGE SCALE GENOMIC DNA]</scope>
    <source>
        <strain evidence="2 3">DSM 5002</strain>
    </source>
</reference>
<dbReference type="PANTHER" id="PTHR43798">
    <property type="entry name" value="MONOACYLGLYCEROL LIPASE"/>
    <property type="match status" value="1"/>
</dbReference>
<dbReference type="InterPro" id="IPR050266">
    <property type="entry name" value="AB_hydrolase_sf"/>
</dbReference>
<dbReference type="PRINTS" id="PR00111">
    <property type="entry name" value="ABHYDROLASE"/>
</dbReference>
<accession>A0A397Q1X8</accession>
<dbReference type="Gene3D" id="3.40.50.1820">
    <property type="entry name" value="alpha/beta hydrolase"/>
    <property type="match status" value="1"/>
</dbReference>
<dbReference type="OrthoDB" id="9812774at2"/>
<feature type="domain" description="AB hydrolase-1" evidence="1">
    <location>
        <begin position="25"/>
        <end position="266"/>
    </location>
</feature>
<dbReference type="InterPro" id="IPR000073">
    <property type="entry name" value="AB_hydrolase_1"/>
</dbReference>
<dbReference type="PRINTS" id="PR00412">
    <property type="entry name" value="EPOXHYDRLASE"/>
</dbReference>
<dbReference type="Pfam" id="PF00561">
    <property type="entry name" value="Abhydrolase_1"/>
    <property type="match status" value="1"/>
</dbReference>
<dbReference type="AlphaFoldDB" id="A0A397Q1X8"/>
<dbReference type="GO" id="GO:0016020">
    <property type="term" value="C:membrane"/>
    <property type="evidence" value="ECO:0007669"/>
    <property type="project" value="TreeGrafter"/>
</dbReference>
<proteinExistence type="predicted"/>